<dbReference type="KEGG" id="tva:5463787"/>
<dbReference type="SMART" id="SM00324">
    <property type="entry name" value="RhoGAP"/>
    <property type="match status" value="1"/>
</dbReference>
<dbReference type="InParanoid" id="A2DMR0"/>
<dbReference type="VEuPathDB" id="TrichDB:TVAGG3_0059570"/>
<dbReference type="InterPro" id="IPR008936">
    <property type="entry name" value="Rho_GTPase_activation_prot"/>
</dbReference>
<name>A2DMR0_TRIV3</name>
<dbReference type="PROSITE" id="PS50238">
    <property type="entry name" value="RHOGAP"/>
    <property type="match status" value="1"/>
</dbReference>
<feature type="domain" description="MyTH4" evidence="2">
    <location>
        <begin position="170"/>
        <end position="318"/>
    </location>
</feature>
<keyword evidence="4" id="KW-1185">Reference proteome</keyword>
<dbReference type="Pfam" id="PF00620">
    <property type="entry name" value="RhoGAP"/>
    <property type="match status" value="1"/>
</dbReference>
<dbReference type="PANTHER" id="PTHR45876:SF8">
    <property type="entry name" value="FI04035P"/>
    <property type="match status" value="1"/>
</dbReference>
<accession>A2DMR0</accession>
<dbReference type="VEuPathDB" id="TrichDB:TVAG_253930"/>
<dbReference type="InterPro" id="IPR000857">
    <property type="entry name" value="MyTH4_dom"/>
</dbReference>
<dbReference type="FunFam" id="1.25.40.530:FF:000014">
    <property type="entry name" value="RhoGAP domain containing protein"/>
    <property type="match status" value="1"/>
</dbReference>
<dbReference type="Gene3D" id="1.25.40.530">
    <property type="entry name" value="MyTH4 domain"/>
    <property type="match status" value="1"/>
</dbReference>
<dbReference type="Gene3D" id="1.10.555.10">
    <property type="entry name" value="Rho GTPase activation protein"/>
    <property type="match status" value="1"/>
</dbReference>
<dbReference type="GO" id="GO:0007165">
    <property type="term" value="P:signal transduction"/>
    <property type="evidence" value="ECO:0007669"/>
    <property type="project" value="InterPro"/>
</dbReference>
<evidence type="ECO:0000313" key="4">
    <source>
        <dbReference type="Proteomes" id="UP000001542"/>
    </source>
</evidence>
<dbReference type="OrthoDB" id="437889at2759"/>
<dbReference type="EMBL" id="DS113220">
    <property type="protein sequence ID" value="EAY18281.1"/>
    <property type="molecule type" value="Genomic_DNA"/>
</dbReference>
<dbReference type="AlphaFoldDB" id="A2DMR0"/>
<evidence type="ECO:0000259" key="1">
    <source>
        <dbReference type="PROSITE" id="PS50238"/>
    </source>
</evidence>
<dbReference type="STRING" id="5722.A2DMR0"/>
<proteinExistence type="predicted"/>
<gene>
    <name evidence="3" type="ORF">TVAG_253930</name>
</gene>
<evidence type="ECO:0000313" key="3">
    <source>
        <dbReference type="EMBL" id="EAY18281.1"/>
    </source>
</evidence>
<reference evidence="3" key="1">
    <citation type="submission" date="2006-10" db="EMBL/GenBank/DDBJ databases">
        <authorList>
            <person name="Amadeo P."/>
            <person name="Zhao Q."/>
            <person name="Wortman J."/>
            <person name="Fraser-Liggett C."/>
            <person name="Carlton J."/>
        </authorList>
    </citation>
    <scope>NUCLEOTIDE SEQUENCE</scope>
    <source>
        <strain evidence="3">G3</strain>
    </source>
</reference>
<dbReference type="GO" id="GO:0005737">
    <property type="term" value="C:cytoplasm"/>
    <property type="evidence" value="ECO:0000318"/>
    <property type="project" value="GO_Central"/>
</dbReference>
<dbReference type="PROSITE" id="PS51016">
    <property type="entry name" value="MYTH4"/>
    <property type="match status" value="1"/>
</dbReference>
<dbReference type="GO" id="GO:0005856">
    <property type="term" value="C:cytoskeleton"/>
    <property type="evidence" value="ECO:0007669"/>
    <property type="project" value="InterPro"/>
</dbReference>
<dbReference type="Proteomes" id="UP000001542">
    <property type="component" value="Unassembled WGS sequence"/>
</dbReference>
<dbReference type="SUPFAM" id="SSF48350">
    <property type="entry name" value="GTPase activation domain, GAP"/>
    <property type="match status" value="1"/>
</dbReference>
<protein>
    <submittedName>
        <fullName evidence="3">RhoGAP domain containing protein</fullName>
    </submittedName>
</protein>
<dbReference type="InterPro" id="IPR000198">
    <property type="entry name" value="RhoGAP_dom"/>
</dbReference>
<dbReference type="InterPro" id="IPR038185">
    <property type="entry name" value="MyTH4_dom_sf"/>
</dbReference>
<dbReference type="FunFam" id="1.10.555.10:FF:000045">
    <property type="entry name" value="RhoGAP domain containing protein"/>
    <property type="match status" value="1"/>
</dbReference>
<evidence type="ECO:0000259" key="2">
    <source>
        <dbReference type="PROSITE" id="PS51016"/>
    </source>
</evidence>
<dbReference type="PANTHER" id="PTHR45876">
    <property type="entry name" value="FI04035P"/>
    <property type="match status" value="1"/>
</dbReference>
<dbReference type="RefSeq" id="XP_001579267.1">
    <property type="nucleotide sequence ID" value="XM_001579217.1"/>
</dbReference>
<dbReference type="SMR" id="A2DMR0"/>
<organism evidence="3 4">
    <name type="scientific">Trichomonas vaginalis (strain ATCC PRA-98 / G3)</name>
    <dbReference type="NCBI Taxonomy" id="412133"/>
    <lineage>
        <taxon>Eukaryota</taxon>
        <taxon>Metamonada</taxon>
        <taxon>Parabasalia</taxon>
        <taxon>Trichomonadida</taxon>
        <taxon>Trichomonadidae</taxon>
        <taxon>Trichomonas</taxon>
    </lineage>
</organism>
<dbReference type="Pfam" id="PF00784">
    <property type="entry name" value="MyTH4"/>
    <property type="match status" value="1"/>
</dbReference>
<reference evidence="3" key="2">
    <citation type="journal article" date="2007" name="Science">
        <title>Draft genome sequence of the sexually transmitted pathogen Trichomonas vaginalis.</title>
        <authorList>
            <person name="Carlton J.M."/>
            <person name="Hirt R.P."/>
            <person name="Silva J.C."/>
            <person name="Delcher A.L."/>
            <person name="Schatz M."/>
            <person name="Zhao Q."/>
            <person name="Wortman J.R."/>
            <person name="Bidwell S.L."/>
            <person name="Alsmark U.C.M."/>
            <person name="Besteiro S."/>
            <person name="Sicheritz-Ponten T."/>
            <person name="Noel C.J."/>
            <person name="Dacks J.B."/>
            <person name="Foster P.G."/>
            <person name="Simillion C."/>
            <person name="Van de Peer Y."/>
            <person name="Miranda-Saavedra D."/>
            <person name="Barton G.J."/>
            <person name="Westrop G.D."/>
            <person name="Mueller S."/>
            <person name="Dessi D."/>
            <person name="Fiori P.L."/>
            <person name="Ren Q."/>
            <person name="Paulsen I."/>
            <person name="Zhang H."/>
            <person name="Bastida-Corcuera F.D."/>
            <person name="Simoes-Barbosa A."/>
            <person name="Brown M.T."/>
            <person name="Hayes R.D."/>
            <person name="Mukherjee M."/>
            <person name="Okumura C.Y."/>
            <person name="Schneider R."/>
            <person name="Smith A.J."/>
            <person name="Vanacova S."/>
            <person name="Villalvazo M."/>
            <person name="Haas B.J."/>
            <person name="Pertea M."/>
            <person name="Feldblyum T.V."/>
            <person name="Utterback T.R."/>
            <person name="Shu C.L."/>
            <person name="Osoegawa K."/>
            <person name="de Jong P.J."/>
            <person name="Hrdy I."/>
            <person name="Horvathova L."/>
            <person name="Zubacova Z."/>
            <person name="Dolezal P."/>
            <person name="Malik S.B."/>
            <person name="Logsdon J.M. Jr."/>
            <person name="Henze K."/>
            <person name="Gupta A."/>
            <person name="Wang C.C."/>
            <person name="Dunne R.L."/>
            <person name="Upcroft J.A."/>
            <person name="Upcroft P."/>
            <person name="White O."/>
            <person name="Salzberg S.L."/>
            <person name="Tang P."/>
            <person name="Chiu C.-H."/>
            <person name="Lee Y.-S."/>
            <person name="Embley T.M."/>
            <person name="Coombs G.H."/>
            <person name="Mottram J.C."/>
            <person name="Tachezy J."/>
            <person name="Fraser-Liggett C.M."/>
            <person name="Johnson P.J."/>
        </authorList>
    </citation>
    <scope>NUCLEOTIDE SEQUENCE [LARGE SCALE GENOMIC DNA]</scope>
    <source>
        <strain evidence="3">G3</strain>
    </source>
</reference>
<dbReference type="GO" id="GO:0005096">
    <property type="term" value="F:GTPase activator activity"/>
    <property type="evidence" value="ECO:0000318"/>
    <property type="project" value="GO_Central"/>
</dbReference>
<feature type="domain" description="Rho-GAP" evidence="1">
    <location>
        <begin position="328"/>
        <end position="514"/>
    </location>
</feature>
<sequence length="524" mass="59975">MRRSRTPRYYIFQDENTHQKYFHNAVTNEVTWNPPQDSIIIDPNTLKQIKFDFNSIQVPQEVYIQPTLQKPESKSGIGGFRKTSLPNLNQNTRLHRVSSRKSTLVKLSASASIDSNLLLQPEIPFYLPTSITSDSKPMDIRKFAVENFNTRYRGSIFNKKEIPPDELLVFDMDSSVCPILKSTPIALQKNCVEIFAFIIGYCKQLPKAQPSVFVEMVGKEKQLIDETFIYLLKFIHNNPNPENVFRIWDLILVICTFYPPSPQIQPLVRHYVATDALGTKSGINNVAKMSYIRLAARCDSGETFPMQPSSWINFIPTHPSQDYFIFGAPLLELVFAQRRSAPKCTIPLFMHRFIHELWNAGLDKMEGMFRLPGNKVQVDLMVEEINNGKDSCYVGAELNDLASLFKRWLADMPEPLVPMSLYNELVESIKNHTILDFVRKLPKVNHDTLGYLVGFLQEFVKASDVTNMGIVQCAMLFGANVVRIVSNDPMVMKASTEVGKEFMSYLITNWNTRFIYPLPVEFIT</sequence>